<keyword evidence="6 10" id="KW-0378">Hydrolase</keyword>
<feature type="domain" description="EngC GTPase" evidence="11">
    <location>
        <begin position="71"/>
        <end position="217"/>
    </location>
</feature>
<dbReference type="GO" id="GO:0003924">
    <property type="term" value="F:GTPase activity"/>
    <property type="evidence" value="ECO:0007669"/>
    <property type="project" value="UniProtKB-UniRule"/>
</dbReference>
<keyword evidence="5 10" id="KW-0547">Nucleotide-binding</keyword>
<dbReference type="PANTHER" id="PTHR32120:SF11">
    <property type="entry name" value="SMALL RIBOSOMAL SUBUNIT BIOGENESIS GTPASE RSGA 1, MITOCHONDRIAL-RELATED"/>
    <property type="match status" value="1"/>
</dbReference>
<dbReference type="GO" id="GO:0005525">
    <property type="term" value="F:GTP binding"/>
    <property type="evidence" value="ECO:0007669"/>
    <property type="project" value="UniProtKB-UniRule"/>
</dbReference>
<dbReference type="OrthoDB" id="9809485at2"/>
<evidence type="ECO:0000256" key="9">
    <source>
        <dbReference type="ARBA" id="ARBA00023134"/>
    </source>
</evidence>
<dbReference type="HAMAP" id="MF_01820">
    <property type="entry name" value="GTPase_RsgA"/>
    <property type="match status" value="1"/>
</dbReference>
<dbReference type="CDD" id="cd01854">
    <property type="entry name" value="YjeQ_EngC"/>
    <property type="match status" value="1"/>
</dbReference>
<dbReference type="PANTHER" id="PTHR32120">
    <property type="entry name" value="SMALL RIBOSOMAL SUBUNIT BIOGENESIS GTPASE RSGA"/>
    <property type="match status" value="1"/>
</dbReference>
<comment type="similarity">
    <text evidence="10">Belongs to the TRAFAC class YlqF/YawG GTPase family. RsgA subfamily.</text>
</comment>
<evidence type="ECO:0000256" key="10">
    <source>
        <dbReference type="HAMAP-Rule" id="MF_01820"/>
    </source>
</evidence>
<keyword evidence="14" id="KW-1185">Reference proteome</keyword>
<dbReference type="eggNOG" id="COG1162">
    <property type="taxonomic scope" value="Bacteria"/>
</dbReference>
<dbReference type="GO" id="GO:0019843">
    <property type="term" value="F:rRNA binding"/>
    <property type="evidence" value="ECO:0007669"/>
    <property type="project" value="UniProtKB-KW"/>
</dbReference>
<keyword evidence="7 10" id="KW-0862">Zinc</keyword>
<dbReference type="SUPFAM" id="SSF52540">
    <property type="entry name" value="P-loop containing nucleoside triphosphate hydrolases"/>
    <property type="match status" value="1"/>
</dbReference>
<dbReference type="SUPFAM" id="SSF50249">
    <property type="entry name" value="Nucleic acid-binding proteins"/>
    <property type="match status" value="1"/>
</dbReference>
<evidence type="ECO:0000313" key="13">
    <source>
        <dbReference type="EMBL" id="AGL02233.1"/>
    </source>
</evidence>
<feature type="binding site" evidence="10">
    <location>
        <position position="256"/>
    </location>
    <ligand>
        <name>Zn(2+)</name>
        <dbReference type="ChEBI" id="CHEBI:29105"/>
    </ligand>
</feature>
<keyword evidence="8 10" id="KW-0694">RNA-binding</keyword>
<name>R4KG86_9FIRM</name>
<comment type="cofactor">
    <cofactor evidence="10">
        <name>Zn(2+)</name>
        <dbReference type="ChEBI" id="CHEBI:29105"/>
    </cofactor>
    <text evidence="10">Binds 1 zinc ion per subunit.</text>
</comment>
<dbReference type="PROSITE" id="PS51721">
    <property type="entry name" value="G_CP"/>
    <property type="match status" value="1"/>
</dbReference>
<feature type="binding site" evidence="10">
    <location>
        <position position="250"/>
    </location>
    <ligand>
        <name>Zn(2+)</name>
        <dbReference type="ChEBI" id="CHEBI:29105"/>
    </ligand>
</feature>
<protein>
    <recommendedName>
        <fullName evidence="10">Small ribosomal subunit biogenesis GTPase RsgA</fullName>
        <ecNumber evidence="10">3.6.1.-</ecNumber>
    </recommendedName>
</protein>
<comment type="subunit">
    <text evidence="10">Monomer. Associates with 30S ribosomal subunit, binds 16S rRNA.</text>
</comment>
<reference evidence="13 14" key="1">
    <citation type="submission" date="2012-01" db="EMBL/GenBank/DDBJ databases">
        <title>Complete sequence of Desulfotomaculum gibsoniae DSM 7213.</title>
        <authorList>
            <consortium name="US DOE Joint Genome Institute"/>
            <person name="Lucas S."/>
            <person name="Han J."/>
            <person name="Lapidus A."/>
            <person name="Cheng J.-F."/>
            <person name="Goodwin L."/>
            <person name="Pitluck S."/>
            <person name="Peters L."/>
            <person name="Ovchinnikova G."/>
            <person name="Teshima H."/>
            <person name="Detter J.C."/>
            <person name="Han C."/>
            <person name="Tapia R."/>
            <person name="Land M."/>
            <person name="Hauser L."/>
            <person name="Kyrpides N."/>
            <person name="Ivanova N."/>
            <person name="Pagani I."/>
            <person name="Parshina S."/>
            <person name="Plugge C."/>
            <person name="Muyzer G."/>
            <person name="Kuever J."/>
            <person name="Ivanova A."/>
            <person name="Nazina T."/>
            <person name="Klenk H.-P."/>
            <person name="Brambilla E."/>
            <person name="Spring S."/>
            <person name="Stams A.F."/>
            <person name="Woyke T."/>
        </authorList>
    </citation>
    <scope>NUCLEOTIDE SEQUENCE [LARGE SCALE GENOMIC DNA]</scope>
    <source>
        <strain evidence="13 14">DSM 7213</strain>
    </source>
</reference>
<keyword evidence="2 10" id="KW-0690">Ribosome biogenesis</keyword>
<evidence type="ECO:0000256" key="8">
    <source>
        <dbReference type="ARBA" id="ARBA00022884"/>
    </source>
</evidence>
<dbReference type="Proteomes" id="UP000013520">
    <property type="component" value="Chromosome"/>
</dbReference>
<dbReference type="AlphaFoldDB" id="R4KG86"/>
<accession>R4KG86</accession>
<dbReference type="STRING" id="767817.Desgi_2832"/>
<keyword evidence="1 10" id="KW-0963">Cytoplasm</keyword>
<keyword evidence="4 10" id="KW-0699">rRNA-binding</keyword>
<dbReference type="InterPro" id="IPR012340">
    <property type="entry name" value="NA-bd_OB-fold"/>
</dbReference>
<evidence type="ECO:0000259" key="11">
    <source>
        <dbReference type="PROSITE" id="PS50936"/>
    </source>
</evidence>
<dbReference type="Gene3D" id="2.40.50.140">
    <property type="entry name" value="Nucleic acid-binding proteins"/>
    <property type="match status" value="1"/>
</dbReference>
<keyword evidence="3 10" id="KW-0479">Metal-binding</keyword>
<dbReference type="GO" id="GO:0042274">
    <property type="term" value="P:ribosomal small subunit biogenesis"/>
    <property type="evidence" value="ECO:0007669"/>
    <property type="project" value="UniProtKB-UniRule"/>
</dbReference>
<dbReference type="Pfam" id="PF03193">
    <property type="entry name" value="RsgA_GTPase"/>
    <property type="match status" value="1"/>
</dbReference>
<organism evidence="13 14">
    <name type="scientific">Desulfoscipio gibsoniae DSM 7213</name>
    <dbReference type="NCBI Taxonomy" id="767817"/>
    <lineage>
        <taxon>Bacteria</taxon>
        <taxon>Bacillati</taxon>
        <taxon>Bacillota</taxon>
        <taxon>Clostridia</taxon>
        <taxon>Eubacteriales</taxon>
        <taxon>Desulfallaceae</taxon>
        <taxon>Desulfoscipio</taxon>
    </lineage>
</organism>
<feature type="binding site" evidence="10">
    <location>
        <begin position="161"/>
        <end position="169"/>
    </location>
    <ligand>
        <name>GTP</name>
        <dbReference type="ChEBI" id="CHEBI:37565"/>
    </ligand>
</feature>
<evidence type="ECO:0000256" key="6">
    <source>
        <dbReference type="ARBA" id="ARBA00022801"/>
    </source>
</evidence>
<evidence type="ECO:0000259" key="12">
    <source>
        <dbReference type="PROSITE" id="PS51721"/>
    </source>
</evidence>
<dbReference type="CDD" id="cd04466">
    <property type="entry name" value="S1_YloQ_GTPase"/>
    <property type="match status" value="1"/>
</dbReference>
<feature type="binding site" evidence="10">
    <location>
        <begin position="111"/>
        <end position="114"/>
    </location>
    <ligand>
        <name>GTP</name>
        <dbReference type="ChEBI" id="CHEBI:37565"/>
    </ligand>
</feature>
<evidence type="ECO:0000256" key="2">
    <source>
        <dbReference type="ARBA" id="ARBA00022517"/>
    </source>
</evidence>
<dbReference type="Gene3D" id="3.40.50.300">
    <property type="entry name" value="P-loop containing nucleotide triphosphate hydrolases"/>
    <property type="match status" value="1"/>
</dbReference>
<gene>
    <name evidence="10" type="primary">rsgA</name>
    <name evidence="13" type="ORF">Desgi_2832</name>
</gene>
<dbReference type="InterPro" id="IPR004881">
    <property type="entry name" value="Ribosome_biogen_GTPase_RsgA"/>
</dbReference>
<evidence type="ECO:0000256" key="7">
    <source>
        <dbReference type="ARBA" id="ARBA00022833"/>
    </source>
</evidence>
<comment type="subcellular location">
    <subcellularLocation>
        <location evidence="10">Cytoplasm</location>
    </subcellularLocation>
</comment>
<keyword evidence="9 10" id="KW-0342">GTP-binding</keyword>
<feature type="binding site" evidence="10">
    <location>
        <position position="243"/>
    </location>
    <ligand>
        <name>Zn(2+)</name>
        <dbReference type="ChEBI" id="CHEBI:29105"/>
    </ligand>
</feature>
<dbReference type="InterPro" id="IPR010914">
    <property type="entry name" value="RsgA_GTPase_dom"/>
</dbReference>
<dbReference type="Gene3D" id="1.10.40.50">
    <property type="entry name" value="Probable gtpase engc, domain 3"/>
    <property type="match status" value="1"/>
</dbReference>
<evidence type="ECO:0000256" key="5">
    <source>
        <dbReference type="ARBA" id="ARBA00022741"/>
    </source>
</evidence>
<feature type="binding site" evidence="10">
    <location>
        <position position="248"/>
    </location>
    <ligand>
        <name>Zn(2+)</name>
        <dbReference type="ChEBI" id="CHEBI:29105"/>
    </ligand>
</feature>
<evidence type="ECO:0000256" key="3">
    <source>
        <dbReference type="ARBA" id="ARBA00022723"/>
    </source>
</evidence>
<feature type="domain" description="CP-type G" evidence="12">
    <location>
        <begin position="62"/>
        <end position="219"/>
    </location>
</feature>
<dbReference type="InterPro" id="IPR031944">
    <property type="entry name" value="RsgA_N"/>
</dbReference>
<dbReference type="RefSeq" id="WP_006523584.1">
    <property type="nucleotide sequence ID" value="NC_021184.1"/>
</dbReference>
<dbReference type="InterPro" id="IPR027417">
    <property type="entry name" value="P-loop_NTPase"/>
</dbReference>
<comment type="function">
    <text evidence="10">One of several proteins that assist in the late maturation steps of the functional core of the 30S ribosomal subunit. Helps release RbfA from mature subunits. May play a role in the assembly of ribosomal proteins into the subunit. Circularly permuted GTPase that catalyzes slow GTP hydrolysis, GTPase activity is stimulated by the 30S ribosomal subunit.</text>
</comment>
<dbReference type="KEGG" id="dgi:Desgi_2832"/>
<evidence type="ECO:0000256" key="1">
    <source>
        <dbReference type="ARBA" id="ARBA00022490"/>
    </source>
</evidence>
<dbReference type="EC" id="3.6.1.-" evidence="10"/>
<dbReference type="GO" id="GO:0005737">
    <property type="term" value="C:cytoplasm"/>
    <property type="evidence" value="ECO:0007669"/>
    <property type="project" value="UniProtKB-SubCell"/>
</dbReference>
<dbReference type="HOGENOM" id="CLU_033617_2_1_9"/>
<proteinExistence type="inferred from homology"/>
<dbReference type="EMBL" id="CP003273">
    <property type="protein sequence ID" value="AGL02233.1"/>
    <property type="molecule type" value="Genomic_DNA"/>
</dbReference>
<dbReference type="Pfam" id="PF16745">
    <property type="entry name" value="RsgA_N"/>
    <property type="match status" value="1"/>
</dbReference>
<evidence type="ECO:0000256" key="4">
    <source>
        <dbReference type="ARBA" id="ARBA00022730"/>
    </source>
</evidence>
<dbReference type="InterPro" id="IPR030378">
    <property type="entry name" value="G_CP_dom"/>
</dbReference>
<dbReference type="NCBIfam" id="TIGR00157">
    <property type="entry name" value="ribosome small subunit-dependent GTPase A"/>
    <property type="match status" value="1"/>
</dbReference>
<evidence type="ECO:0000313" key="14">
    <source>
        <dbReference type="Proteomes" id="UP000013520"/>
    </source>
</evidence>
<dbReference type="GO" id="GO:0046872">
    <property type="term" value="F:metal ion binding"/>
    <property type="evidence" value="ECO:0007669"/>
    <property type="project" value="UniProtKB-KW"/>
</dbReference>
<dbReference type="PROSITE" id="PS50936">
    <property type="entry name" value="ENGC_GTPASE"/>
    <property type="match status" value="1"/>
</dbReference>
<sequence length="289" mass="32133">MDGVIIKAYGGFYFVRVGDQVLNCAIRGKIRRQRGQVLVGDRVRIKQINDTDGVVEDILPRSTELVRPPVANVEQSVIIFAINNPEPNPSLLDRFLVQSLASRITPLICFNKNDLVGDTEPDIVKQYKKTGYAVFWVSAKTGSHIDELREVLTDRITVFAGPSGVGKSSLLNALQPGLVLKTGDISTKLKRGKHTTRHVELIPLAGGGLVADTPGFSSMHLPPMLREELAGYFIEFAVYEGQCKFVGCLHHREPGCAVKDAVDRGRISALRYRHYLDFLTEVMEAERRY</sequence>